<protein>
    <submittedName>
        <fullName evidence="2">Uncharacterized protein</fullName>
    </submittedName>
</protein>
<dbReference type="EMBL" id="AP022314">
    <property type="protein sequence ID" value="BBU23711.1"/>
    <property type="molecule type" value="Genomic_DNA"/>
</dbReference>
<gene>
    <name evidence="2" type="ORF">MYXE_35010</name>
</gene>
<dbReference type="KEGG" id="mxe:MYXE_35010"/>
<reference evidence="2 3" key="1">
    <citation type="submission" date="2019-12" db="EMBL/GenBank/DDBJ databases">
        <title>Complete genome sequence of Mycolicibacterium xenopi str. JCM15661T.</title>
        <authorList>
            <person name="Yoshida M."/>
            <person name="Fukano H."/>
            <person name="Asakura T."/>
            <person name="Hoshino Y."/>
        </authorList>
    </citation>
    <scope>NUCLEOTIDE SEQUENCE [LARGE SCALE GENOMIC DNA]</scope>
    <source>
        <strain evidence="2 3">JCM 15661T</strain>
    </source>
</reference>
<evidence type="ECO:0000256" key="1">
    <source>
        <dbReference type="SAM" id="MobiDB-lite"/>
    </source>
</evidence>
<dbReference type="Proteomes" id="UP000464624">
    <property type="component" value="Chromosome"/>
</dbReference>
<feature type="region of interest" description="Disordered" evidence="1">
    <location>
        <begin position="1"/>
        <end position="34"/>
    </location>
</feature>
<dbReference type="AlphaFoldDB" id="A0AAD1H3H2"/>
<proteinExistence type="predicted"/>
<evidence type="ECO:0000313" key="2">
    <source>
        <dbReference type="EMBL" id="BBU23711.1"/>
    </source>
</evidence>
<evidence type="ECO:0000313" key="3">
    <source>
        <dbReference type="Proteomes" id="UP000464624"/>
    </source>
</evidence>
<name>A0AAD1H3H2_MYCXE</name>
<sequence>MRKVASIGEDQDNSVLKTPGTPVDEGSKTCGSEC</sequence>
<accession>A0AAD1H3H2</accession>
<organism evidence="2 3">
    <name type="scientific">Mycobacterium xenopi</name>
    <dbReference type="NCBI Taxonomy" id="1789"/>
    <lineage>
        <taxon>Bacteria</taxon>
        <taxon>Bacillati</taxon>
        <taxon>Actinomycetota</taxon>
        <taxon>Actinomycetes</taxon>
        <taxon>Mycobacteriales</taxon>
        <taxon>Mycobacteriaceae</taxon>
        <taxon>Mycobacterium</taxon>
    </lineage>
</organism>